<dbReference type="PANTHER" id="PTHR20913">
    <property type="entry name" value="TBC1 DOMAIN FAMILY MEMBER 20/GTPASE"/>
    <property type="match status" value="1"/>
</dbReference>
<keyword evidence="3" id="KW-0472">Membrane</keyword>
<dbReference type="AlphaFoldDB" id="A0A9P4MH23"/>
<dbReference type="GO" id="GO:0006888">
    <property type="term" value="P:endoplasmic reticulum to Golgi vesicle-mediated transport"/>
    <property type="evidence" value="ECO:0007669"/>
    <property type="project" value="TreeGrafter"/>
</dbReference>
<feature type="region of interest" description="Disordered" evidence="2">
    <location>
        <begin position="1"/>
        <end position="57"/>
    </location>
</feature>
<dbReference type="InterPro" id="IPR035969">
    <property type="entry name" value="Rab-GAP_TBC_sf"/>
</dbReference>
<dbReference type="Gene3D" id="1.10.8.1310">
    <property type="match status" value="1"/>
</dbReference>
<name>A0A9P4MH23_9PEZI</name>
<sequence>MAGARSQHTLDEDEKSHQSSPEGIASSINLEKAEANDGVDANTPLSSSWREEPLSPRESSKVASIIRACSSNDFSTLCSLAGTEQGFVEDAIRRQAWPILLGSTSTPVPDDSWQSLPPHRDEHQVSLDVDRAFVYYPSHDTPAQLSSRRAALTTLIVSVLRTHPSLNYFQGYHDIAQVLLLVLGLPSARSALARLSLLRIRDFMLPSIAGTRSHLDLIPAILYASDPPLTAHLAGLQNFFALSATLTMFAHDVESYGGIARLFDYLLARDAVAGVYMFAALVTLRRDELFDIPADEPEMLYAVLSKLPKPLDLEALVRRAEGLRESHPPEKLPRRAWKGVSRSSVLKTTIPLESLREQTLVQGEKWLDIRAREIESEEVRKAALRRMRKTVLTYRRPASAVLVAVLVGVVSVWLGRYGGITSANSIAGVARDVQRRVVYSVARALGWHTGL</sequence>
<dbReference type="Pfam" id="PF00566">
    <property type="entry name" value="RabGAP-TBC"/>
    <property type="match status" value="1"/>
</dbReference>
<dbReference type="PROSITE" id="PS50086">
    <property type="entry name" value="TBC_RABGAP"/>
    <property type="match status" value="1"/>
</dbReference>
<dbReference type="FunFam" id="1.10.8.1310:FF:000005">
    <property type="entry name" value="GTPase-activating protein gyp10"/>
    <property type="match status" value="1"/>
</dbReference>
<dbReference type="Gene3D" id="1.10.472.80">
    <property type="entry name" value="Ypt/Rab-GAP domain of gyp1p, domain 3"/>
    <property type="match status" value="1"/>
</dbReference>
<evidence type="ECO:0000256" key="1">
    <source>
        <dbReference type="ARBA" id="ARBA00022468"/>
    </source>
</evidence>
<evidence type="ECO:0000256" key="3">
    <source>
        <dbReference type="SAM" id="Phobius"/>
    </source>
</evidence>
<organism evidence="5 6">
    <name type="scientific">Myriangium duriaei CBS 260.36</name>
    <dbReference type="NCBI Taxonomy" id="1168546"/>
    <lineage>
        <taxon>Eukaryota</taxon>
        <taxon>Fungi</taxon>
        <taxon>Dikarya</taxon>
        <taxon>Ascomycota</taxon>
        <taxon>Pezizomycotina</taxon>
        <taxon>Dothideomycetes</taxon>
        <taxon>Dothideomycetidae</taxon>
        <taxon>Myriangiales</taxon>
        <taxon>Myriangiaceae</taxon>
        <taxon>Myriangium</taxon>
    </lineage>
</organism>
<dbReference type="Proteomes" id="UP000799439">
    <property type="component" value="Unassembled WGS sequence"/>
</dbReference>
<dbReference type="PANTHER" id="PTHR20913:SF7">
    <property type="entry name" value="RE60063P"/>
    <property type="match status" value="1"/>
</dbReference>
<dbReference type="GO" id="GO:0005096">
    <property type="term" value="F:GTPase activator activity"/>
    <property type="evidence" value="ECO:0007669"/>
    <property type="project" value="UniProtKB-KW"/>
</dbReference>
<evidence type="ECO:0000313" key="5">
    <source>
        <dbReference type="EMBL" id="KAF2154275.1"/>
    </source>
</evidence>
<dbReference type="InterPro" id="IPR000195">
    <property type="entry name" value="Rab-GAP-TBC_dom"/>
</dbReference>
<keyword evidence="6" id="KW-1185">Reference proteome</keyword>
<proteinExistence type="predicted"/>
<gene>
    <name evidence="5" type="ORF">K461DRAFT_277381</name>
</gene>
<dbReference type="SMART" id="SM00164">
    <property type="entry name" value="TBC"/>
    <property type="match status" value="1"/>
</dbReference>
<dbReference type="EMBL" id="ML996084">
    <property type="protein sequence ID" value="KAF2154275.1"/>
    <property type="molecule type" value="Genomic_DNA"/>
</dbReference>
<reference evidence="5" key="1">
    <citation type="journal article" date="2020" name="Stud. Mycol.">
        <title>101 Dothideomycetes genomes: a test case for predicting lifestyles and emergence of pathogens.</title>
        <authorList>
            <person name="Haridas S."/>
            <person name="Albert R."/>
            <person name="Binder M."/>
            <person name="Bloem J."/>
            <person name="Labutti K."/>
            <person name="Salamov A."/>
            <person name="Andreopoulos B."/>
            <person name="Baker S."/>
            <person name="Barry K."/>
            <person name="Bills G."/>
            <person name="Bluhm B."/>
            <person name="Cannon C."/>
            <person name="Castanera R."/>
            <person name="Culley D."/>
            <person name="Daum C."/>
            <person name="Ezra D."/>
            <person name="Gonzalez J."/>
            <person name="Henrissat B."/>
            <person name="Kuo A."/>
            <person name="Liang C."/>
            <person name="Lipzen A."/>
            <person name="Lutzoni F."/>
            <person name="Magnuson J."/>
            <person name="Mondo S."/>
            <person name="Nolan M."/>
            <person name="Ohm R."/>
            <person name="Pangilinan J."/>
            <person name="Park H.-J."/>
            <person name="Ramirez L."/>
            <person name="Alfaro M."/>
            <person name="Sun H."/>
            <person name="Tritt A."/>
            <person name="Yoshinaga Y."/>
            <person name="Zwiers L.-H."/>
            <person name="Turgeon B."/>
            <person name="Goodwin S."/>
            <person name="Spatafora J."/>
            <person name="Crous P."/>
            <person name="Grigoriev I."/>
        </authorList>
    </citation>
    <scope>NUCLEOTIDE SEQUENCE</scope>
    <source>
        <strain evidence="5">CBS 260.36</strain>
    </source>
</reference>
<protein>
    <recommendedName>
        <fullName evidence="4">Rab-GAP TBC domain-containing protein</fullName>
    </recommendedName>
</protein>
<evidence type="ECO:0000256" key="2">
    <source>
        <dbReference type="SAM" id="MobiDB-lite"/>
    </source>
</evidence>
<feature type="domain" description="Rab-GAP TBC" evidence="4">
    <location>
        <begin position="87"/>
        <end position="270"/>
    </location>
</feature>
<feature type="transmembrane region" description="Helical" evidence="3">
    <location>
        <begin position="394"/>
        <end position="414"/>
    </location>
</feature>
<keyword evidence="1" id="KW-0343">GTPase activation</keyword>
<comment type="caution">
    <text evidence="5">The sequence shown here is derived from an EMBL/GenBank/DDBJ whole genome shotgun (WGS) entry which is preliminary data.</text>
</comment>
<dbReference type="SUPFAM" id="SSF47923">
    <property type="entry name" value="Ypt/Rab-GAP domain of gyp1p"/>
    <property type="match status" value="1"/>
</dbReference>
<dbReference type="OrthoDB" id="206700at2759"/>
<keyword evidence="3" id="KW-0812">Transmembrane</keyword>
<feature type="compositionally biased region" description="Polar residues" evidence="2">
    <location>
        <begin position="18"/>
        <end position="29"/>
    </location>
</feature>
<feature type="compositionally biased region" description="Basic and acidic residues" evidence="2">
    <location>
        <begin position="8"/>
        <end position="17"/>
    </location>
</feature>
<evidence type="ECO:0000259" key="4">
    <source>
        <dbReference type="PROSITE" id="PS50086"/>
    </source>
</evidence>
<evidence type="ECO:0000313" key="6">
    <source>
        <dbReference type="Proteomes" id="UP000799439"/>
    </source>
</evidence>
<dbReference type="InterPro" id="IPR045913">
    <property type="entry name" value="TBC20/Gyp8-like"/>
</dbReference>
<dbReference type="GO" id="GO:0005789">
    <property type="term" value="C:endoplasmic reticulum membrane"/>
    <property type="evidence" value="ECO:0007669"/>
    <property type="project" value="TreeGrafter"/>
</dbReference>
<keyword evidence="3" id="KW-1133">Transmembrane helix</keyword>
<accession>A0A9P4MH23</accession>